<evidence type="ECO:0000256" key="6">
    <source>
        <dbReference type="ARBA" id="ARBA00022840"/>
    </source>
</evidence>
<evidence type="ECO:0000256" key="8">
    <source>
        <dbReference type="ARBA" id="ARBA00023136"/>
    </source>
</evidence>
<dbReference type="Gene3D" id="3.40.50.300">
    <property type="entry name" value="P-loop containing nucleotide triphosphate hydrolases"/>
    <property type="match status" value="1"/>
</dbReference>
<organism evidence="14 15">
    <name type="scientific">Vibrio tarriae</name>
    <dbReference type="NCBI Taxonomy" id="2014742"/>
    <lineage>
        <taxon>Bacteria</taxon>
        <taxon>Pseudomonadati</taxon>
        <taxon>Pseudomonadota</taxon>
        <taxon>Gammaproteobacteria</taxon>
        <taxon>Vibrionales</taxon>
        <taxon>Vibrionaceae</taxon>
        <taxon>Vibrio</taxon>
    </lineage>
</organism>
<comment type="subcellular location">
    <subcellularLocation>
        <location evidence="1">Cell membrane</location>
        <topology evidence="1">Multi-pass membrane protein</topology>
    </subcellularLocation>
</comment>
<dbReference type="PROSITE" id="PS50893">
    <property type="entry name" value="ABC_TRANSPORTER_2"/>
    <property type="match status" value="1"/>
</dbReference>
<evidence type="ECO:0000256" key="9">
    <source>
        <dbReference type="ARBA" id="ARBA00023180"/>
    </source>
</evidence>
<evidence type="ECO:0000256" key="11">
    <source>
        <dbReference type="SAM" id="Phobius"/>
    </source>
</evidence>
<keyword evidence="7 11" id="KW-1133">Transmembrane helix</keyword>
<evidence type="ECO:0000259" key="12">
    <source>
        <dbReference type="PROSITE" id="PS50893"/>
    </source>
</evidence>
<keyword evidence="10" id="KW-0175">Coiled coil</keyword>
<dbReference type="PANTHER" id="PTHR24221">
    <property type="entry name" value="ATP-BINDING CASSETTE SUB-FAMILY B"/>
    <property type="match status" value="1"/>
</dbReference>
<reference evidence="14 15" key="2">
    <citation type="submission" date="2017-06" db="EMBL/GenBank/DDBJ databases">
        <title>Complete genome sequence of Vibrio sp. 2521-89, a close relative of Vibrio cholerae isolated from lake water in New Mexico, USA.</title>
        <authorList>
            <person name="Liang K."/>
            <person name="Orata F.D."/>
            <person name="Winkjer N.S."/>
            <person name="Tarr C.L."/>
            <person name="Boucher Y."/>
        </authorList>
    </citation>
    <scope>NUCLEOTIDE SEQUENCE [LARGE SCALE GENOMIC DNA]</scope>
    <source>
        <strain evidence="14 15">2521-89</strain>
    </source>
</reference>
<evidence type="ECO:0000313" key="14">
    <source>
        <dbReference type="EMBL" id="ASK56521.1"/>
    </source>
</evidence>
<evidence type="ECO:0000256" key="7">
    <source>
        <dbReference type="ARBA" id="ARBA00022989"/>
    </source>
</evidence>
<dbReference type="Proteomes" id="UP000198371">
    <property type="component" value="Chromosome 1"/>
</dbReference>
<evidence type="ECO:0000256" key="1">
    <source>
        <dbReference type="ARBA" id="ARBA00004651"/>
    </source>
</evidence>
<keyword evidence="9" id="KW-0325">Glycoprotein</keyword>
<dbReference type="FunFam" id="3.40.50.300:FF:002145">
    <property type="entry name" value="ABC transporter (MsbA subfamily)"/>
    <property type="match status" value="1"/>
</dbReference>
<dbReference type="GO" id="GO:0005524">
    <property type="term" value="F:ATP binding"/>
    <property type="evidence" value="ECO:0007669"/>
    <property type="project" value="UniProtKB-KW"/>
</dbReference>
<dbReference type="InterPro" id="IPR011527">
    <property type="entry name" value="ABC1_TM_dom"/>
</dbReference>
<dbReference type="SUPFAM" id="SSF90123">
    <property type="entry name" value="ABC transporter transmembrane region"/>
    <property type="match status" value="1"/>
</dbReference>
<feature type="transmembrane region" description="Helical" evidence="11">
    <location>
        <begin position="151"/>
        <end position="173"/>
    </location>
</feature>
<keyword evidence="2" id="KW-0813">Transport</keyword>
<dbReference type="Pfam" id="PF00664">
    <property type="entry name" value="ABC_membrane"/>
    <property type="match status" value="1"/>
</dbReference>
<keyword evidence="6" id="KW-0067">ATP-binding</keyword>
<evidence type="ECO:0000259" key="13">
    <source>
        <dbReference type="PROSITE" id="PS50929"/>
    </source>
</evidence>
<proteinExistence type="predicted"/>
<dbReference type="PANTHER" id="PTHR24221:SF654">
    <property type="entry name" value="ATP-BINDING CASSETTE SUB-FAMILY B MEMBER 6"/>
    <property type="match status" value="1"/>
</dbReference>
<feature type="domain" description="ABC transporter" evidence="12">
    <location>
        <begin position="355"/>
        <end position="590"/>
    </location>
</feature>
<dbReference type="PROSITE" id="PS00211">
    <property type="entry name" value="ABC_TRANSPORTER_1"/>
    <property type="match status" value="1"/>
</dbReference>
<feature type="transmembrane region" description="Helical" evidence="11">
    <location>
        <begin position="265"/>
        <end position="285"/>
    </location>
</feature>
<dbReference type="InterPro" id="IPR039421">
    <property type="entry name" value="Type_1_exporter"/>
</dbReference>
<dbReference type="GO" id="GO:0016887">
    <property type="term" value="F:ATP hydrolysis activity"/>
    <property type="evidence" value="ECO:0007669"/>
    <property type="project" value="InterPro"/>
</dbReference>
<reference evidence="15" key="1">
    <citation type="journal article" date="2017" name="Genome Announc.">
        <title>Complete Genome Sequence of Vibrio sp. Strain 2521-89, a Close Relative of Vibrio cholerae Isolated from Lake Water in New Mexico, USA.</title>
        <authorList>
            <person name="Liang K."/>
            <person name="Orata F.D."/>
            <person name="Winkjer N.S."/>
            <person name="Rowe L.A."/>
            <person name="Tarr C.L."/>
            <person name="Boucher Y."/>
        </authorList>
    </citation>
    <scope>NUCLEOTIDE SEQUENCE [LARGE SCALE GENOMIC DNA]</scope>
    <source>
        <strain evidence="15">2521-89</strain>
    </source>
</reference>
<keyword evidence="15" id="KW-1185">Reference proteome</keyword>
<dbReference type="SUPFAM" id="SSF52540">
    <property type="entry name" value="P-loop containing nucleoside triphosphate hydrolases"/>
    <property type="match status" value="1"/>
</dbReference>
<feature type="transmembrane region" description="Helical" evidence="11">
    <location>
        <begin position="75"/>
        <end position="96"/>
    </location>
</feature>
<dbReference type="InterPro" id="IPR003439">
    <property type="entry name" value="ABC_transporter-like_ATP-bd"/>
</dbReference>
<dbReference type="GO" id="GO:0005886">
    <property type="term" value="C:plasma membrane"/>
    <property type="evidence" value="ECO:0007669"/>
    <property type="project" value="UniProtKB-SubCell"/>
</dbReference>
<dbReference type="RefSeq" id="WP_089072139.1">
    <property type="nucleotide sequence ID" value="NZ_CP022353.1"/>
</dbReference>
<dbReference type="AlphaFoldDB" id="A0AAU8WJX9"/>
<evidence type="ECO:0000256" key="5">
    <source>
        <dbReference type="ARBA" id="ARBA00022741"/>
    </source>
</evidence>
<dbReference type="InterPro" id="IPR036640">
    <property type="entry name" value="ABC1_TM_sf"/>
</dbReference>
<keyword evidence="8 11" id="KW-0472">Membrane</keyword>
<evidence type="ECO:0000256" key="3">
    <source>
        <dbReference type="ARBA" id="ARBA00022475"/>
    </source>
</evidence>
<feature type="domain" description="ABC transmembrane type-1" evidence="13">
    <location>
        <begin position="21"/>
        <end position="323"/>
    </location>
</feature>
<keyword evidence="4 11" id="KW-0812">Transmembrane</keyword>
<dbReference type="InterPro" id="IPR003593">
    <property type="entry name" value="AAA+_ATPase"/>
</dbReference>
<dbReference type="EMBL" id="CP022353">
    <property type="protein sequence ID" value="ASK56521.1"/>
    <property type="molecule type" value="Genomic_DNA"/>
</dbReference>
<accession>A0AAU8WJX9</accession>
<feature type="transmembrane region" description="Helical" evidence="11">
    <location>
        <begin position="297"/>
        <end position="316"/>
    </location>
</feature>
<keyword evidence="3" id="KW-1003">Cell membrane</keyword>
<dbReference type="InterPro" id="IPR027417">
    <property type="entry name" value="P-loop_NTPase"/>
</dbReference>
<dbReference type="InterPro" id="IPR017871">
    <property type="entry name" value="ABC_transporter-like_CS"/>
</dbReference>
<sequence>MFKLFFEFVEKYGSDFKFRMVLVLLSAVVSASFEVMGVALLYPLVTISMNPDIVTDNGAIKQVYDTLGFSDTRTFVIFIAVCVGMSFIIKNIYMLFQQKFQFDMVRDWRNDICKNLMSGYIHAPMTYHLTKNSSNIINNLTAVVSRVVNSYLIQCIMFISNAMVCFSLIMILMMKYSGISMITAIVVGGLLWIQMKVIRRVTHEINAKYVKANQENISILTMSLAGIKDTKLIGKEKVFLDKYDSSNRKVSEIDKKNMLVQYIPVYLSEAILMFGIVIFICYILITSSDPSEGIASITLLAAIAIRLAPMMNRLLYCYSQIKSSSNAVETIIEEFQSLEKNNDNISKKLTFSDSIDFRNVNFSYLGKEGKGIKNINIKVNRGEFIGIVGTSGAGKTTFADVLSGLLPIDSGEIMIDGKAISLNEYKGIRNSISYVSQAPFILHGSLRENVAFGVNSTEIDDLIVIDALSKAGLSDLCNERGIDFNLGENGKNLSGGQRQRVVIARALYFNREIIVLDEATSALDATTEHDISNVITSLKGDRTIIVIAHRLSTLKNADRLIIFDHGTVTDNGSFNDLLTRNDGFRKMVELSRY</sequence>
<feature type="transmembrane region" description="Helical" evidence="11">
    <location>
        <begin position="179"/>
        <end position="198"/>
    </location>
</feature>
<evidence type="ECO:0000256" key="10">
    <source>
        <dbReference type="SAM" id="Coils"/>
    </source>
</evidence>
<evidence type="ECO:0000313" key="15">
    <source>
        <dbReference type="Proteomes" id="UP000198371"/>
    </source>
</evidence>
<dbReference type="KEGG" id="vti:CEQ48_17880"/>
<protein>
    <submittedName>
        <fullName evidence="14">ABC transporter</fullName>
    </submittedName>
</protein>
<feature type="transmembrane region" description="Helical" evidence="11">
    <location>
        <begin position="21"/>
        <end position="42"/>
    </location>
</feature>
<dbReference type="Gene3D" id="1.20.1560.10">
    <property type="entry name" value="ABC transporter type 1, transmembrane domain"/>
    <property type="match status" value="1"/>
</dbReference>
<evidence type="ECO:0000256" key="2">
    <source>
        <dbReference type="ARBA" id="ARBA00022448"/>
    </source>
</evidence>
<gene>
    <name evidence="14" type="ORF">CEQ48_17880</name>
</gene>
<dbReference type="GO" id="GO:0140359">
    <property type="term" value="F:ABC-type transporter activity"/>
    <property type="evidence" value="ECO:0007669"/>
    <property type="project" value="InterPro"/>
</dbReference>
<dbReference type="GO" id="GO:0034040">
    <property type="term" value="F:ATPase-coupled lipid transmembrane transporter activity"/>
    <property type="evidence" value="ECO:0007669"/>
    <property type="project" value="TreeGrafter"/>
</dbReference>
<name>A0AAU8WJX9_9VIBR</name>
<keyword evidence="5" id="KW-0547">Nucleotide-binding</keyword>
<feature type="coiled-coil region" evidence="10">
    <location>
        <begin position="321"/>
        <end position="348"/>
    </location>
</feature>
<dbReference type="SMART" id="SM00382">
    <property type="entry name" value="AAA"/>
    <property type="match status" value="1"/>
</dbReference>
<dbReference type="PROSITE" id="PS50929">
    <property type="entry name" value="ABC_TM1F"/>
    <property type="match status" value="1"/>
</dbReference>
<evidence type="ECO:0000256" key="4">
    <source>
        <dbReference type="ARBA" id="ARBA00022692"/>
    </source>
</evidence>
<dbReference type="Pfam" id="PF00005">
    <property type="entry name" value="ABC_tran"/>
    <property type="match status" value="1"/>
</dbReference>